<dbReference type="EMBL" id="MCFC01000001">
    <property type="protein sequence ID" value="ORY35714.1"/>
    <property type="molecule type" value="Genomic_DNA"/>
</dbReference>
<dbReference type="PANTHER" id="PTHR13191">
    <property type="entry name" value="RIBOSOMAL RNA PROCESSING PROTEIN 7-RELATED"/>
    <property type="match status" value="1"/>
</dbReference>
<gene>
    <name evidence="6" type="ORF">BCR39DRAFT_555851</name>
</gene>
<feature type="region of interest" description="Disordered" evidence="3">
    <location>
        <begin position="1"/>
        <end position="35"/>
    </location>
</feature>
<dbReference type="Gene3D" id="6.10.250.1770">
    <property type="match status" value="1"/>
</dbReference>
<dbReference type="PANTHER" id="PTHR13191:SF0">
    <property type="entry name" value="RIBOSOMAL RNA-PROCESSING PROTEIN 7 HOMOLOG A-RELATED"/>
    <property type="match status" value="1"/>
</dbReference>
<proteinExistence type="inferred from homology"/>
<evidence type="ECO:0000256" key="1">
    <source>
        <dbReference type="ARBA" id="ARBA00006110"/>
    </source>
</evidence>
<dbReference type="GO" id="GO:0003676">
    <property type="term" value="F:nucleic acid binding"/>
    <property type="evidence" value="ECO:0007669"/>
    <property type="project" value="InterPro"/>
</dbReference>
<evidence type="ECO:0000259" key="5">
    <source>
        <dbReference type="Pfam" id="PF17799"/>
    </source>
</evidence>
<reference evidence="6 7" key="1">
    <citation type="submission" date="2016-07" db="EMBL/GenBank/DDBJ databases">
        <title>Pervasive Adenine N6-methylation of Active Genes in Fungi.</title>
        <authorList>
            <consortium name="DOE Joint Genome Institute"/>
            <person name="Mondo S.J."/>
            <person name="Dannebaum R.O."/>
            <person name="Kuo R.C."/>
            <person name="Labutti K."/>
            <person name="Haridas S."/>
            <person name="Kuo A."/>
            <person name="Salamov A."/>
            <person name="Ahrendt S.R."/>
            <person name="Lipzen A."/>
            <person name="Sullivan W."/>
            <person name="Andreopoulos W.B."/>
            <person name="Clum A."/>
            <person name="Lindquist E."/>
            <person name="Daum C."/>
            <person name="Ramamoorthy G.K."/>
            <person name="Gryganskyi A."/>
            <person name="Culley D."/>
            <person name="Magnuson J.K."/>
            <person name="James T.Y."/>
            <person name="O'Malley M.A."/>
            <person name="Stajich J.E."/>
            <person name="Spatafora J.W."/>
            <person name="Visel A."/>
            <person name="Grigoriev I.V."/>
        </authorList>
    </citation>
    <scope>NUCLEOTIDE SEQUENCE [LARGE SCALE GENOMIC DNA]</scope>
    <source>
        <strain evidence="6 7">68-887.2</strain>
    </source>
</reference>
<keyword evidence="2" id="KW-0175">Coiled coil</keyword>
<accession>A0A1Y2BLR6</accession>
<dbReference type="AlphaFoldDB" id="A0A1Y2BLR6"/>
<protein>
    <submittedName>
        <fullName evidence="6">Ribosomal RNA-processing protein 7-domain-containing protein</fullName>
    </submittedName>
</protein>
<dbReference type="Pfam" id="PF12923">
    <property type="entry name" value="RRP7"/>
    <property type="match status" value="1"/>
</dbReference>
<feature type="region of interest" description="Disordered" evidence="3">
    <location>
        <begin position="51"/>
        <end position="79"/>
    </location>
</feature>
<evidence type="ECO:0000256" key="2">
    <source>
        <dbReference type="SAM" id="Coils"/>
    </source>
</evidence>
<evidence type="ECO:0000259" key="4">
    <source>
        <dbReference type="Pfam" id="PF12923"/>
    </source>
</evidence>
<feature type="region of interest" description="Disordered" evidence="3">
    <location>
        <begin position="125"/>
        <end position="201"/>
    </location>
</feature>
<feature type="compositionally biased region" description="Basic residues" evidence="3">
    <location>
        <begin position="171"/>
        <end position="182"/>
    </location>
</feature>
<dbReference type="Pfam" id="PF17799">
    <property type="entry name" value="RRM_Rrp7"/>
    <property type="match status" value="1"/>
</dbReference>
<evidence type="ECO:0000313" key="6">
    <source>
        <dbReference type="EMBL" id="ORY35714.1"/>
    </source>
</evidence>
<dbReference type="STRING" id="71784.A0A1Y2BLR6"/>
<dbReference type="Proteomes" id="UP000193986">
    <property type="component" value="Unassembled WGS sequence"/>
</dbReference>
<dbReference type="GO" id="GO:0006364">
    <property type="term" value="P:rRNA processing"/>
    <property type="evidence" value="ECO:0007669"/>
    <property type="project" value="TreeGrafter"/>
</dbReference>
<feature type="coiled-coil region" evidence="2">
    <location>
        <begin position="364"/>
        <end position="391"/>
    </location>
</feature>
<feature type="domain" description="Rrp7 RRM-like N-terminal" evidence="5">
    <location>
        <begin position="43"/>
        <end position="103"/>
    </location>
</feature>
<comment type="similarity">
    <text evidence="1">Belongs to the RRP7 family.</text>
</comment>
<dbReference type="InterPro" id="IPR035979">
    <property type="entry name" value="RBD_domain_sf"/>
</dbReference>
<dbReference type="GO" id="GO:0034456">
    <property type="term" value="C:UTP-C complex"/>
    <property type="evidence" value="ECO:0007669"/>
    <property type="project" value="TreeGrafter"/>
</dbReference>
<name>A0A1Y2BLR6_9TREE</name>
<evidence type="ECO:0000313" key="7">
    <source>
        <dbReference type="Proteomes" id="UP000193986"/>
    </source>
</evidence>
<comment type="caution">
    <text evidence="6">The sequence shown here is derived from an EMBL/GenBank/DDBJ whole genome shotgun (WGS) entry which is preliminary data.</text>
</comment>
<dbReference type="InterPro" id="IPR040447">
    <property type="entry name" value="RRM_Rrp7"/>
</dbReference>
<organism evidence="6 7">
    <name type="scientific">Naematelia encephala</name>
    <dbReference type="NCBI Taxonomy" id="71784"/>
    <lineage>
        <taxon>Eukaryota</taxon>
        <taxon>Fungi</taxon>
        <taxon>Dikarya</taxon>
        <taxon>Basidiomycota</taxon>
        <taxon>Agaricomycotina</taxon>
        <taxon>Tremellomycetes</taxon>
        <taxon>Tremellales</taxon>
        <taxon>Naemateliaceae</taxon>
        <taxon>Naematelia</taxon>
    </lineage>
</organism>
<keyword evidence="7" id="KW-1185">Reference proteome</keyword>
<dbReference type="GO" id="GO:0000028">
    <property type="term" value="P:ribosomal small subunit assembly"/>
    <property type="evidence" value="ECO:0007669"/>
    <property type="project" value="TreeGrafter"/>
</dbReference>
<dbReference type="SUPFAM" id="SSF54928">
    <property type="entry name" value="RNA-binding domain, RBD"/>
    <property type="match status" value="1"/>
</dbReference>
<dbReference type="InterPro" id="IPR012677">
    <property type="entry name" value="Nucleotide-bd_a/b_plait_sf"/>
</dbReference>
<feature type="domain" description="Ribosomal RNA-processing protein 7 C-terminal" evidence="4">
    <location>
        <begin position="265"/>
        <end position="397"/>
    </location>
</feature>
<dbReference type="OrthoDB" id="5390at2759"/>
<feature type="compositionally biased region" description="Acidic residues" evidence="3">
    <location>
        <begin position="131"/>
        <end position="158"/>
    </location>
</feature>
<dbReference type="InParanoid" id="A0A1Y2BLR6"/>
<sequence length="397" mass="43673">MPKSTRSKTEKLKTKSAGASTSSRPSSSTSTPLKTAAPRLYSSFLPIPLSLPSSSSSKPTTHYIYARPHSSKPSSPDDERTVFVANLPVDMTERDLRVVFGRWGVIDSVTFGAESGGDILEDAVRGLPVDDSSDNSESDDEDHEGEREEEEEGEEEEERREPQFIANGKPLSRRQRPRRRKNGLPTSVPDIIPLPSLNPREKPYGLSGLSTARVTYLDDISLTRLFSTSPSSISLPKYNASTSTTKDSSSNPTGLEYYIAKHTSLRPTLASIKAFSDTSMARFDHLHSLLLSSRAKAQGAGALVDEDGFTVVVRGGRYGRTGGRGDGVGKAGVGVARKGFAKDVLEGKKAKKLELQGLYKFQRVDQKRKELADLRAKFEDDKLKVEEMKKNRRFKPY</sequence>
<feature type="compositionally biased region" description="Low complexity" evidence="3">
    <location>
        <begin position="16"/>
        <end position="35"/>
    </location>
</feature>
<dbReference type="GO" id="GO:0032545">
    <property type="term" value="C:CURI complex"/>
    <property type="evidence" value="ECO:0007669"/>
    <property type="project" value="TreeGrafter"/>
</dbReference>
<dbReference type="InterPro" id="IPR040446">
    <property type="entry name" value="RRP7"/>
</dbReference>
<evidence type="ECO:0000256" key="3">
    <source>
        <dbReference type="SAM" id="MobiDB-lite"/>
    </source>
</evidence>
<dbReference type="InterPro" id="IPR024326">
    <property type="entry name" value="RRP7_C"/>
</dbReference>
<dbReference type="Gene3D" id="3.30.70.330">
    <property type="match status" value="1"/>
</dbReference>